<keyword evidence="5 9" id="KW-0732">Signal</keyword>
<dbReference type="InterPro" id="IPR012334">
    <property type="entry name" value="Pectin_lyas_fold"/>
</dbReference>
<evidence type="ECO:0000313" key="12">
    <source>
        <dbReference type="Proteomes" id="UP000223749"/>
    </source>
</evidence>
<evidence type="ECO:0000256" key="5">
    <source>
        <dbReference type="ARBA" id="ARBA00022729"/>
    </source>
</evidence>
<comment type="similarity">
    <text evidence="8">Belongs to the polysaccharide lyase 9 family.</text>
</comment>
<dbReference type="Pfam" id="PF13229">
    <property type="entry name" value="Beta_helix"/>
    <property type="match status" value="1"/>
</dbReference>
<evidence type="ECO:0000256" key="2">
    <source>
        <dbReference type="ARBA" id="ARBA00004613"/>
    </source>
</evidence>
<feature type="chain" id="PRO_5013796768" description="Right handed beta helix domain-containing protein" evidence="9">
    <location>
        <begin position="21"/>
        <end position="546"/>
    </location>
</feature>
<dbReference type="SUPFAM" id="SSF51126">
    <property type="entry name" value="Pectin lyase-like"/>
    <property type="match status" value="1"/>
</dbReference>
<dbReference type="InterPro" id="IPR006626">
    <property type="entry name" value="PbH1"/>
</dbReference>
<evidence type="ECO:0000313" key="11">
    <source>
        <dbReference type="EMBL" id="ATP55698.1"/>
    </source>
</evidence>
<evidence type="ECO:0000256" key="9">
    <source>
        <dbReference type="SAM" id="SignalP"/>
    </source>
</evidence>
<dbReference type="GO" id="GO:0046872">
    <property type="term" value="F:metal ion binding"/>
    <property type="evidence" value="ECO:0007669"/>
    <property type="project" value="UniProtKB-KW"/>
</dbReference>
<dbReference type="KEGG" id="pgs:CPT03_04060"/>
<comment type="cofactor">
    <cofactor evidence="1">
        <name>Ca(2+)</name>
        <dbReference type="ChEBI" id="CHEBI:29108"/>
    </cofactor>
</comment>
<keyword evidence="3" id="KW-0964">Secreted</keyword>
<dbReference type="GO" id="GO:0016837">
    <property type="term" value="F:carbon-oxygen lyase activity, acting on polysaccharides"/>
    <property type="evidence" value="ECO:0007669"/>
    <property type="project" value="TreeGrafter"/>
</dbReference>
<keyword evidence="4" id="KW-0479">Metal-binding</keyword>
<dbReference type="RefSeq" id="WP_099437643.1">
    <property type="nucleotide sequence ID" value="NZ_CP024091.1"/>
</dbReference>
<keyword evidence="12" id="KW-1185">Reference proteome</keyword>
<dbReference type="InterPro" id="IPR011050">
    <property type="entry name" value="Pectin_lyase_fold/virulence"/>
</dbReference>
<evidence type="ECO:0000259" key="10">
    <source>
        <dbReference type="Pfam" id="PF13229"/>
    </source>
</evidence>
<dbReference type="PANTHER" id="PTHR40088">
    <property type="entry name" value="PECTATE LYASE (EUROFUNG)"/>
    <property type="match status" value="1"/>
</dbReference>
<dbReference type="Gene3D" id="2.160.20.10">
    <property type="entry name" value="Single-stranded right-handed beta-helix, Pectin lyase-like"/>
    <property type="match status" value="1"/>
</dbReference>
<reference evidence="11 12" key="1">
    <citation type="submission" date="2017-10" db="EMBL/GenBank/DDBJ databases">
        <title>Whole genome of Pedobacter ginsengisoli T01R-27 isolated from tomato rhizosphere.</title>
        <authorList>
            <person name="Weon H.-Y."/>
            <person name="Lee S.A."/>
            <person name="Sang M.K."/>
            <person name="Song J."/>
        </authorList>
    </citation>
    <scope>NUCLEOTIDE SEQUENCE [LARGE SCALE GENOMIC DNA]</scope>
    <source>
        <strain evidence="11 12">T01R-27</strain>
    </source>
</reference>
<organism evidence="11 12">
    <name type="scientific">Pedobacter ginsengisoli</name>
    <dbReference type="NCBI Taxonomy" id="363852"/>
    <lineage>
        <taxon>Bacteria</taxon>
        <taxon>Pseudomonadati</taxon>
        <taxon>Bacteroidota</taxon>
        <taxon>Sphingobacteriia</taxon>
        <taxon>Sphingobacteriales</taxon>
        <taxon>Sphingobacteriaceae</taxon>
        <taxon>Pedobacter</taxon>
    </lineage>
</organism>
<dbReference type="Proteomes" id="UP000223749">
    <property type="component" value="Chromosome"/>
</dbReference>
<dbReference type="GO" id="GO:0005576">
    <property type="term" value="C:extracellular region"/>
    <property type="evidence" value="ECO:0007669"/>
    <property type="project" value="UniProtKB-SubCell"/>
</dbReference>
<name>A0A2D1U262_9SPHI</name>
<dbReference type="InterPro" id="IPR039448">
    <property type="entry name" value="Beta_helix"/>
</dbReference>
<proteinExistence type="inferred from homology"/>
<dbReference type="PANTHER" id="PTHR40088:SF1">
    <property type="entry name" value="PECTATE LYASE PEL9"/>
    <property type="match status" value="1"/>
</dbReference>
<evidence type="ECO:0000256" key="3">
    <source>
        <dbReference type="ARBA" id="ARBA00022525"/>
    </source>
</evidence>
<evidence type="ECO:0000256" key="4">
    <source>
        <dbReference type="ARBA" id="ARBA00022723"/>
    </source>
</evidence>
<feature type="signal peptide" evidence="9">
    <location>
        <begin position="1"/>
        <end position="20"/>
    </location>
</feature>
<dbReference type="SMART" id="SM00710">
    <property type="entry name" value="PbH1"/>
    <property type="match status" value="4"/>
</dbReference>
<dbReference type="OrthoDB" id="9767990at2"/>
<evidence type="ECO:0000256" key="8">
    <source>
        <dbReference type="ARBA" id="ARBA00038263"/>
    </source>
</evidence>
<gene>
    <name evidence="11" type="ORF">CPT03_04060</name>
</gene>
<dbReference type="InterPro" id="IPR052052">
    <property type="entry name" value="Polysaccharide_Lyase_9"/>
</dbReference>
<feature type="domain" description="Right handed beta helix" evidence="10">
    <location>
        <begin position="225"/>
        <end position="353"/>
    </location>
</feature>
<accession>A0A2D1U262</accession>
<keyword evidence="6" id="KW-0106">Calcium</keyword>
<protein>
    <recommendedName>
        <fullName evidence="10">Right handed beta helix domain-containing protein</fullName>
    </recommendedName>
</protein>
<dbReference type="AlphaFoldDB" id="A0A2D1U262"/>
<keyword evidence="7" id="KW-0456">Lyase</keyword>
<comment type="subcellular location">
    <subcellularLocation>
        <location evidence="2">Secreted</location>
    </subcellularLocation>
</comment>
<sequence length="546" mass="59572">MKKIVLFFSLCFVQSFLVNAYFQTESAPGNIIYVSKSGNDAANGSITQPLLTINNAVLKAKPGDQVIVRKGIYRELVILNSGGASEHQRITIKAAKGETVSIRGSEQVKNWIKKKDGIWELHIDTSSFKGIIFYNNVKMQQKDSPKQVNETVLSWISEKDAGKILIKANFGKHNPNQVLAEIPVRPFGISASGNVNYITIDGINVNQVLSPIASIYGKQGGAIETGSGTHWTIQNCTIDNCTGVGISIGTIGKTYPEASPRNPEFSDYKEIEKVGHHIIRNNHILNCGQAGIFGLAGGTSSLIKGNLIEKINTEGSYTGAESAGIRLAIAIDAVIKGNLIRQVKGNQSYGIYLGPLFQAARISENIISDVQADVIYLFDSHGPALVDNNVLASGDEAGKSGVKMLASEANVFIKNLFYNCSFTNERRPGKSVATSNYLPHTLVIKQTIPSLDIDHRWFGNTFVKQKLDIQSCTGCKVDYNTFVEDAGFHLTHTANGANIKTNLKVHGKTHPEFNAEFIGFFTLSKQYLEYPNGNPQLPNSFSLLKK</sequence>
<evidence type="ECO:0000256" key="6">
    <source>
        <dbReference type="ARBA" id="ARBA00022837"/>
    </source>
</evidence>
<evidence type="ECO:0000256" key="1">
    <source>
        <dbReference type="ARBA" id="ARBA00001913"/>
    </source>
</evidence>
<dbReference type="EMBL" id="CP024091">
    <property type="protein sequence ID" value="ATP55698.1"/>
    <property type="molecule type" value="Genomic_DNA"/>
</dbReference>
<evidence type="ECO:0000256" key="7">
    <source>
        <dbReference type="ARBA" id="ARBA00023239"/>
    </source>
</evidence>